<dbReference type="PROSITE" id="PS51880">
    <property type="entry name" value="TGS"/>
    <property type="match status" value="1"/>
</dbReference>
<dbReference type="NCBIfam" id="TIGR00092">
    <property type="entry name" value="redox-regulated ATPase YchF"/>
    <property type="match status" value="1"/>
</dbReference>
<dbReference type="SUPFAM" id="SSF81271">
    <property type="entry name" value="TGS-like"/>
    <property type="match status" value="1"/>
</dbReference>
<dbReference type="PANTHER" id="PTHR23305:SF7">
    <property type="entry name" value="OBG-TYPE G DOMAIN-CONTAINING PROTEIN"/>
    <property type="match status" value="1"/>
</dbReference>
<dbReference type="Gene3D" id="3.40.50.300">
    <property type="entry name" value="P-loop containing nucleotide triphosphate hydrolases"/>
    <property type="match status" value="1"/>
</dbReference>
<evidence type="ECO:0000313" key="7">
    <source>
        <dbReference type="Proteomes" id="UP000572754"/>
    </source>
</evidence>
<dbReference type="PRINTS" id="PR00326">
    <property type="entry name" value="GTP1OBG"/>
</dbReference>
<dbReference type="InterPro" id="IPR012675">
    <property type="entry name" value="Beta-grasp_dom_sf"/>
</dbReference>
<dbReference type="EMBL" id="JAAQPE010000197">
    <property type="protein sequence ID" value="KAF5680157.1"/>
    <property type="molecule type" value="Genomic_DNA"/>
</dbReference>
<dbReference type="InterPro" id="IPR023192">
    <property type="entry name" value="TGS-like_dom_sf"/>
</dbReference>
<dbReference type="FunFam" id="3.10.20.30:FF:000001">
    <property type="entry name" value="Ribosome-binding ATPase YchF"/>
    <property type="match status" value="1"/>
</dbReference>
<dbReference type="SUPFAM" id="SSF52540">
    <property type="entry name" value="P-loop containing nucleoside triphosphate hydrolases"/>
    <property type="match status" value="1"/>
</dbReference>
<organism evidence="6 7">
    <name type="scientific">Fusarium circinatum</name>
    <name type="common">Pitch canker fungus</name>
    <name type="synonym">Gibberella circinata</name>
    <dbReference type="NCBI Taxonomy" id="48490"/>
    <lineage>
        <taxon>Eukaryota</taxon>
        <taxon>Fungi</taxon>
        <taxon>Dikarya</taxon>
        <taxon>Ascomycota</taxon>
        <taxon>Pezizomycotina</taxon>
        <taxon>Sordariomycetes</taxon>
        <taxon>Hypocreomycetidae</taxon>
        <taxon>Hypocreales</taxon>
        <taxon>Nectriaceae</taxon>
        <taxon>Fusarium</taxon>
        <taxon>Fusarium fujikuroi species complex</taxon>
    </lineage>
</organism>
<dbReference type="Gene3D" id="1.10.150.300">
    <property type="entry name" value="TGS-like domain"/>
    <property type="match status" value="1"/>
</dbReference>
<dbReference type="Gene3D" id="3.10.20.30">
    <property type="match status" value="1"/>
</dbReference>
<evidence type="ECO:0000256" key="3">
    <source>
        <dbReference type="ARBA" id="ARBA00068719"/>
    </source>
</evidence>
<dbReference type="CDD" id="cd04867">
    <property type="entry name" value="TGS_YchF_OLA1"/>
    <property type="match status" value="1"/>
</dbReference>
<evidence type="ECO:0000256" key="1">
    <source>
        <dbReference type="ARBA" id="ARBA00022741"/>
    </source>
</evidence>
<dbReference type="GO" id="GO:0005737">
    <property type="term" value="C:cytoplasm"/>
    <property type="evidence" value="ECO:0007669"/>
    <property type="project" value="TreeGrafter"/>
</dbReference>
<keyword evidence="2" id="KW-0067">ATP-binding</keyword>
<protein>
    <recommendedName>
        <fullName evidence="3">Obg-like ATPase homolog</fullName>
    </recommendedName>
</protein>
<dbReference type="AlphaFoldDB" id="A0A8H5U2M3"/>
<reference evidence="6 7" key="2">
    <citation type="submission" date="2020-05" db="EMBL/GenBank/DDBJ databases">
        <title>Identification and distribution of gene clusters putatively required for synthesis of sphingolipid metabolism inhibitors in phylogenetically diverse species of the filamentous fungus Fusarium.</title>
        <authorList>
            <person name="Kim H.-S."/>
            <person name="Busman M."/>
            <person name="Brown D.W."/>
            <person name="Divon H."/>
            <person name="Uhlig S."/>
            <person name="Proctor R.H."/>
        </authorList>
    </citation>
    <scope>NUCLEOTIDE SEQUENCE [LARGE SCALE GENOMIC DNA]</scope>
    <source>
        <strain evidence="6 7">NRRL 25331</strain>
    </source>
</reference>
<dbReference type="PIRSF" id="PIRSF006641">
    <property type="entry name" value="CHP00092"/>
    <property type="match status" value="1"/>
</dbReference>
<dbReference type="PANTHER" id="PTHR23305">
    <property type="entry name" value="OBG GTPASE FAMILY"/>
    <property type="match status" value="1"/>
</dbReference>
<dbReference type="GO" id="GO:0016887">
    <property type="term" value="F:ATP hydrolysis activity"/>
    <property type="evidence" value="ECO:0007669"/>
    <property type="project" value="InterPro"/>
</dbReference>
<dbReference type="InterPro" id="IPR004396">
    <property type="entry name" value="ATPase_YchF/OLA1"/>
</dbReference>
<dbReference type="GO" id="GO:0005525">
    <property type="term" value="F:GTP binding"/>
    <property type="evidence" value="ECO:0007669"/>
    <property type="project" value="InterPro"/>
</dbReference>
<dbReference type="FunFam" id="1.10.150.300:FF:000001">
    <property type="entry name" value="Ribosome-binding ATPase YchF"/>
    <property type="match status" value="1"/>
</dbReference>
<dbReference type="Pfam" id="PF06071">
    <property type="entry name" value="YchF-GTPase_C"/>
    <property type="match status" value="1"/>
</dbReference>
<name>A0A8H5U2M3_FUSCI</name>
<evidence type="ECO:0000259" key="4">
    <source>
        <dbReference type="PROSITE" id="PS51710"/>
    </source>
</evidence>
<dbReference type="GO" id="GO:0005524">
    <property type="term" value="F:ATP binding"/>
    <property type="evidence" value="ECO:0007669"/>
    <property type="project" value="UniProtKB-KW"/>
</dbReference>
<dbReference type="InterPro" id="IPR027417">
    <property type="entry name" value="P-loop_NTPase"/>
</dbReference>
<feature type="domain" description="OBG-type G" evidence="4">
    <location>
        <begin position="24"/>
        <end position="287"/>
    </location>
</feature>
<feature type="domain" description="TGS" evidence="5">
    <location>
        <begin position="310"/>
        <end position="397"/>
    </location>
</feature>
<dbReference type="InterPro" id="IPR013029">
    <property type="entry name" value="YchF_C"/>
</dbReference>
<reference evidence="7" key="1">
    <citation type="journal article" date="2020" name="BMC Genomics">
        <title>Correction to: Identification and distribution of gene clusters required for synthesis of sphingolipid metabolism inhibitors in diverse species of the filamentous fungus Fusarium.</title>
        <authorList>
            <person name="Kim H.S."/>
            <person name="Lohmar J.M."/>
            <person name="Busman M."/>
            <person name="Brown D.W."/>
            <person name="Naumann T.A."/>
            <person name="Divon H.H."/>
            <person name="Lysoe E."/>
            <person name="Uhlig S."/>
            <person name="Proctor R.H."/>
        </authorList>
    </citation>
    <scope>NUCLEOTIDE SEQUENCE [LARGE SCALE GENOMIC DNA]</scope>
    <source>
        <strain evidence="7">NRRL 25331</strain>
    </source>
</reference>
<evidence type="ECO:0000313" key="6">
    <source>
        <dbReference type="EMBL" id="KAF5680157.1"/>
    </source>
</evidence>
<sequence length="403" mass="45072">MAPPKKTEPVIDNVVAFGRVRKNLKMGCVGLPNVGKSSLFNLLTEQSAAAENYPFFVILSNIGEGEAKFGEMQDFLCDLWKPPSMYPAYLQVTDIAGLIKGASQGEGLGNAFLSHIQAVDGMFHIVRAFDNDQVLHVDDSIDPVRDLDTIQSELCKKDLDILAKQIVAEELIVKKAGGKYKMLPLFTETTTKIKEMLEKDQPVRDGSWTPAEIALINEKIQLITTKPVIYLVNLTMKDYLRQKCKYLPGIAKWVTEHGGTPRDIIPFSVEFEEKLHSLKDDPDAMAEFLQDIKVKSKLDKIITEGFTKLGLQYYFTAGEKEIRCWTIPRGCLAPQAAGAIHSDFERGFIKAEVVAYQDFHDLCDGQKSMGPIKAAGKYRQEGKSYVVQDGDIIHFQFNVSNKK</sequence>
<proteinExistence type="predicted"/>
<dbReference type="InterPro" id="IPR004095">
    <property type="entry name" value="TGS"/>
</dbReference>
<keyword evidence="7" id="KW-1185">Reference proteome</keyword>
<dbReference type="PROSITE" id="PS51710">
    <property type="entry name" value="G_OBG"/>
    <property type="match status" value="1"/>
</dbReference>
<gene>
    <name evidence="6" type="ORF">FCIRC_5867</name>
</gene>
<dbReference type="InterPro" id="IPR031167">
    <property type="entry name" value="G_OBG"/>
</dbReference>
<dbReference type="Pfam" id="PF01926">
    <property type="entry name" value="MMR_HSR1"/>
    <property type="match status" value="1"/>
</dbReference>
<comment type="caution">
    <text evidence="6">The sequence shown here is derived from an EMBL/GenBank/DDBJ whole genome shotgun (WGS) entry which is preliminary data.</text>
</comment>
<dbReference type="InterPro" id="IPR012676">
    <property type="entry name" value="TGS-like"/>
</dbReference>
<dbReference type="InterPro" id="IPR006073">
    <property type="entry name" value="GTP-bd"/>
</dbReference>
<keyword evidence="1" id="KW-0547">Nucleotide-binding</keyword>
<accession>A0A8H5U2M3</accession>
<evidence type="ECO:0000256" key="2">
    <source>
        <dbReference type="ARBA" id="ARBA00022840"/>
    </source>
</evidence>
<evidence type="ECO:0000259" key="5">
    <source>
        <dbReference type="PROSITE" id="PS51880"/>
    </source>
</evidence>
<dbReference type="Proteomes" id="UP000572754">
    <property type="component" value="Unassembled WGS sequence"/>
</dbReference>